<feature type="region of interest" description="Disordered" evidence="1">
    <location>
        <begin position="1"/>
        <end position="23"/>
    </location>
</feature>
<evidence type="ECO:0000313" key="2">
    <source>
        <dbReference type="EMBL" id="KAK7695764.1"/>
    </source>
</evidence>
<evidence type="ECO:0000256" key="1">
    <source>
        <dbReference type="SAM" id="MobiDB-lite"/>
    </source>
</evidence>
<dbReference type="EMBL" id="JASBNA010000001">
    <property type="protein sequence ID" value="KAK7695764.1"/>
    <property type="molecule type" value="Genomic_DNA"/>
</dbReference>
<protein>
    <submittedName>
        <fullName evidence="2">Uncharacterized protein</fullName>
    </submittedName>
</protein>
<dbReference type="Proteomes" id="UP001385951">
    <property type="component" value="Unassembled WGS sequence"/>
</dbReference>
<sequence length="126" mass="15154">MFEIEWDANHDQHSRRRNPYRSKASTIHGWVTKLRGTLLDNEAVRRQGIREMKDAKHLREYRKQRKAHDRSRGGSHRGFLSFFTSSKTLKKRRDPSHNSRAVVVHRDSSRHHRSHKGHHNTRLRHR</sequence>
<dbReference type="AlphaFoldDB" id="A0AAW0GWM8"/>
<name>A0AAW0GWM8_9APHY</name>
<reference evidence="2 3" key="1">
    <citation type="submission" date="2022-09" db="EMBL/GenBank/DDBJ databases">
        <authorList>
            <person name="Palmer J.M."/>
        </authorList>
    </citation>
    <scope>NUCLEOTIDE SEQUENCE [LARGE SCALE GENOMIC DNA]</scope>
    <source>
        <strain evidence="2 3">DSM 7382</strain>
    </source>
</reference>
<organism evidence="2 3">
    <name type="scientific">Cerrena zonata</name>
    <dbReference type="NCBI Taxonomy" id="2478898"/>
    <lineage>
        <taxon>Eukaryota</taxon>
        <taxon>Fungi</taxon>
        <taxon>Dikarya</taxon>
        <taxon>Basidiomycota</taxon>
        <taxon>Agaricomycotina</taxon>
        <taxon>Agaricomycetes</taxon>
        <taxon>Polyporales</taxon>
        <taxon>Cerrenaceae</taxon>
        <taxon>Cerrena</taxon>
    </lineage>
</organism>
<accession>A0AAW0GWM8</accession>
<comment type="caution">
    <text evidence="2">The sequence shown here is derived from an EMBL/GenBank/DDBJ whole genome shotgun (WGS) entry which is preliminary data.</text>
</comment>
<feature type="region of interest" description="Disordered" evidence="1">
    <location>
        <begin position="55"/>
        <end position="126"/>
    </location>
</feature>
<evidence type="ECO:0000313" key="3">
    <source>
        <dbReference type="Proteomes" id="UP001385951"/>
    </source>
</evidence>
<gene>
    <name evidence="2" type="ORF">QCA50_000401</name>
</gene>
<feature type="compositionally biased region" description="Basic residues" evidence="1">
    <location>
        <begin position="59"/>
        <end position="75"/>
    </location>
</feature>
<proteinExistence type="predicted"/>
<keyword evidence="3" id="KW-1185">Reference proteome</keyword>
<feature type="compositionally biased region" description="Basic residues" evidence="1">
    <location>
        <begin position="108"/>
        <end position="126"/>
    </location>
</feature>